<comment type="caution">
    <text evidence="1">The sequence shown here is derived from an EMBL/GenBank/DDBJ whole genome shotgun (WGS) entry which is preliminary data.</text>
</comment>
<gene>
    <name evidence="1" type="ORF">CVT26_012442</name>
</gene>
<reference evidence="1 2" key="1">
    <citation type="journal article" date="2018" name="Evol. Lett.">
        <title>Horizontal gene cluster transfer increased hallucinogenic mushroom diversity.</title>
        <authorList>
            <person name="Reynolds H.T."/>
            <person name="Vijayakumar V."/>
            <person name="Gluck-Thaler E."/>
            <person name="Korotkin H.B."/>
            <person name="Matheny P.B."/>
            <person name="Slot J.C."/>
        </authorList>
    </citation>
    <scope>NUCLEOTIDE SEQUENCE [LARGE SCALE GENOMIC DNA]</scope>
    <source>
        <strain evidence="1 2">SRW20</strain>
    </source>
</reference>
<name>A0A409YWB8_9AGAR</name>
<keyword evidence="2" id="KW-1185">Reference proteome</keyword>
<accession>A0A409YWB8</accession>
<dbReference type="STRING" id="231916.A0A409YWB8"/>
<dbReference type="EMBL" id="NHYE01000147">
    <property type="protein sequence ID" value="PPR07282.1"/>
    <property type="molecule type" value="Genomic_DNA"/>
</dbReference>
<evidence type="ECO:0008006" key="3">
    <source>
        <dbReference type="Google" id="ProtNLM"/>
    </source>
</evidence>
<organism evidence="1 2">
    <name type="scientific">Gymnopilus dilepis</name>
    <dbReference type="NCBI Taxonomy" id="231916"/>
    <lineage>
        <taxon>Eukaryota</taxon>
        <taxon>Fungi</taxon>
        <taxon>Dikarya</taxon>
        <taxon>Basidiomycota</taxon>
        <taxon>Agaricomycotina</taxon>
        <taxon>Agaricomycetes</taxon>
        <taxon>Agaricomycetidae</taxon>
        <taxon>Agaricales</taxon>
        <taxon>Agaricineae</taxon>
        <taxon>Hymenogastraceae</taxon>
        <taxon>Gymnopilus</taxon>
    </lineage>
</organism>
<protein>
    <recommendedName>
        <fullName evidence="3">Protein kinase domain-containing protein</fullName>
    </recommendedName>
</protein>
<dbReference type="AlphaFoldDB" id="A0A409YWB8"/>
<dbReference type="OrthoDB" id="2722301at2759"/>
<dbReference type="Proteomes" id="UP000284706">
    <property type="component" value="Unassembled WGS sequence"/>
</dbReference>
<dbReference type="InParanoid" id="A0A409YWB8"/>
<evidence type="ECO:0000313" key="1">
    <source>
        <dbReference type="EMBL" id="PPR07282.1"/>
    </source>
</evidence>
<evidence type="ECO:0000313" key="2">
    <source>
        <dbReference type="Proteomes" id="UP000284706"/>
    </source>
</evidence>
<sequence length="401" mass="46674">MPDPQVPLELPFYCTQQDLESPDFEARRSFWDSHPTVEWFKNHGYRLYRRVYDDDGGMTDRTVPCLPFKETEEGAYPYAYYDTYVMRDDMRPLGAFDYVGKIAFAQDSSNRHVVIKVVPDGPEEYRILHFLHKQPLEVLEKNCIMPVLDLLPTTGYWFLCQGKDHPLTLQLKRWGIDINAPSLQKAFEVLDIMHSTLTPWRKFSSSLLTSISENSQVVKFANVAVNHFGDATATECSLMRPSLRAQRLLSYAIFDFDYSIMLPPGADRMSYRLPYQRSWGTFNTTMILLKHLCGQIPFLAPLLDKMTTRHLESRFTAQEALQFFEQMYYQLCESELNRSIGGEYAKEDASLPPELTQKWAAYREPPISWTTKVLRRICGRIWAIYLIACIRWISFRTTALL</sequence>
<proteinExistence type="predicted"/>